<reference evidence="1 2" key="1">
    <citation type="submission" date="2018-11" db="EMBL/GenBank/DDBJ databases">
        <title>Schleiferia aggregans sp. nov., a moderately thermophilic heterotrophic bacterium isolated from microbial mats at a terrestrial hot spring.</title>
        <authorList>
            <person name="Iino T."/>
            <person name="Ohkuma M."/>
            <person name="Haruta S."/>
        </authorList>
    </citation>
    <scope>NUCLEOTIDE SEQUENCE [LARGE SCALE GENOMIC DNA]</scope>
    <source>
        <strain evidence="1 2">LA</strain>
    </source>
</reference>
<proteinExistence type="predicted"/>
<evidence type="ECO:0000313" key="1">
    <source>
        <dbReference type="EMBL" id="GCD78176.1"/>
    </source>
</evidence>
<keyword evidence="2" id="KW-1185">Reference proteome</keyword>
<sequence>MPTCTNYTTNPTTTAPMAKDALTDKQWNALVERLAHRLWQKRHKGLIDPATTRAHAQKLMEAVQQGLGYGYADDLSPRQAQTLTELQRNVYHFSGAKNWHQLREMSALLTGEGKARSFNEFL</sequence>
<protein>
    <submittedName>
        <fullName evidence="1">Uncharacterized protein</fullName>
    </submittedName>
</protein>
<dbReference type="AlphaFoldDB" id="A0A401XMF9"/>
<organism evidence="1 2">
    <name type="scientific">Thermaurantimonas aggregans</name>
    <dbReference type="NCBI Taxonomy" id="2173829"/>
    <lineage>
        <taxon>Bacteria</taxon>
        <taxon>Pseudomonadati</taxon>
        <taxon>Bacteroidota</taxon>
        <taxon>Flavobacteriia</taxon>
        <taxon>Flavobacteriales</taxon>
        <taxon>Schleiferiaceae</taxon>
        <taxon>Thermaurantimonas</taxon>
    </lineage>
</organism>
<gene>
    <name evidence="1" type="ORF">JCM31826_16580</name>
</gene>
<evidence type="ECO:0000313" key="2">
    <source>
        <dbReference type="Proteomes" id="UP000286715"/>
    </source>
</evidence>
<comment type="caution">
    <text evidence="1">The sequence shown here is derived from an EMBL/GenBank/DDBJ whole genome shotgun (WGS) entry which is preliminary data.</text>
</comment>
<dbReference type="EMBL" id="BHZE01000017">
    <property type="protein sequence ID" value="GCD78176.1"/>
    <property type="molecule type" value="Genomic_DNA"/>
</dbReference>
<accession>A0A401XMF9</accession>
<dbReference type="Proteomes" id="UP000286715">
    <property type="component" value="Unassembled WGS sequence"/>
</dbReference>
<name>A0A401XMF9_9FLAO</name>